<feature type="binding site" evidence="9">
    <location>
        <position position="588"/>
    </location>
    <ligand>
        <name>ATP</name>
        <dbReference type="ChEBI" id="CHEBI:30616"/>
    </ligand>
</feature>
<evidence type="ECO:0000256" key="7">
    <source>
        <dbReference type="ARBA" id="ARBA00023146"/>
    </source>
</evidence>
<comment type="subcellular location">
    <subcellularLocation>
        <location evidence="9">Cytoplasm</location>
    </subcellularLocation>
</comment>
<dbReference type="InterPro" id="IPR002300">
    <property type="entry name" value="aa-tRNA-synth_Ia"/>
</dbReference>
<feature type="domain" description="Leucyl-tRNA synthetase editing" evidence="14">
    <location>
        <begin position="228"/>
        <end position="407"/>
    </location>
</feature>
<dbReference type="InterPro" id="IPR014729">
    <property type="entry name" value="Rossmann-like_a/b/a_fold"/>
</dbReference>
<protein>
    <recommendedName>
        <fullName evidence="9">Leucine--tRNA ligase</fullName>
        <ecNumber evidence="9">6.1.1.4</ecNumber>
    </recommendedName>
    <alternativeName>
        <fullName evidence="9">Leucyl-tRNA synthetase</fullName>
        <shortName evidence="9">LeuRS</shortName>
    </alternativeName>
</protein>
<evidence type="ECO:0000256" key="1">
    <source>
        <dbReference type="ARBA" id="ARBA00005594"/>
    </source>
</evidence>
<dbReference type="EC" id="6.1.1.4" evidence="9"/>
<feature type="domain" description="Aminoacyl-tRNA synthetase class Ia" evidence="11">
    <location>
        <begin position="420"/>
        <end position="611"/>
    </location>
</feature>
<dbReference type="GO" id="GO:0005737">
    <property type="term" value="C:cytoplasm"/>
    <property type="evidence" value="ECO:0007669"/>
    <property type="project" value="UniProtKB-SubCell"/>
</dbReference>
<dbReference type="PRINTS" id="PR00985">
    <property type="entry name" value="TRNASYNTHLEU"/>
</dbReference>
<comment type="catalytic activity">
    <reaction evidence="8 9">
        <text>tRNA(Leu) + L-leucine + ATP = L-leucyl-tRNA(Leu) + AMP + diphosphate</text>
        <dbReference type="Rhea" id="RHEA:11688"/>
        <dbReference type="Rhea" id="RHEA-COMP:9613"/>
        <dbReference type="Rhea" id="RHEA-COMP:9622"/>
        <dbReference type="ChEBI" id="CHEBI:30616"/>
        <dbReference type="ChEBI" id="CHEBI:33019"/>
        <dbReference type="ChEBI" id="CHEBI:57427"/>
        <dbReference type="ChEBI" id="CHEBI:78442"/>
        <dbReference type="ChEBI" id="CHEBI:78494"/>
        <dbReference type="ChEBI" id="CHEBI:456215"/>
        <dbReference type="EC" id="6.1.1.4"/>
    </reaction>
</comment>
<accession>A0ABD4A606</accession>
<dbReference type="CDD" id="cd00812">
    <property type="entry name" value="LeuRS_core"/>
    <property type="match status" value="1"/>
</dbReference>
<keyword evidence="4 9" id="KW-0547">Nucleotide-binding</keyword>
<evidence type="ECO:0000256" key="5">
    <source>
        <dbReference type="ARBA" id="ARBA00022840"/>
    </source>
</evidence>
<dbReference type="Pfam" id="PF13603">
    <property type="entry name" value="tRNA-synt_1_2"/>
    <property type="match status" value="1"/>
</dbReference>
<keyword evidence="3 9" id="KW-0436">Ligase</keyword>
<evidence type="ECO:0000256" key="2">
    <source>
        <dbReference type="ARBA" id="ARBA00022490"/>
    </source>
</evidence>
<dbReference type="AlphaFoldDB" id="A0ABD4A606"/>
<comment type="caution">
    <text evidence="9">Lacks conserved residue(s) required for the propagation of feature annotation.</text>
</comment>
<dbReference type="FunFam" id="3.40.50.620:FF:000056">
    <property type="entry name" value="Leucine--tRNA ligase"/>
    <property type="match status" value="1"/>
</dbReference>
<dbReference type="CDD" id="cd07958">
    <property type="entry name" value="Anticodon_Ia_Leu_BEm"/>
    <property type="match status" value="1"/>
</dbReference>
<dbReference type="PROSITE" id="PS00178">
    <property type="entry name" value="AA_TRNA_LIGASE_I"/>
    <property type="match status" value="1"/>
</dbReference>
<dbReference type="Pfam" id="PF09334">
    <property type="entry name" value="tRNA-synt_1g"/>
    <property type="match status" value="1"/>
</dbReference>
<feature type="short sequence motif" description="'KMSKS' region" evidence="9">
    <location>
        <begin position="585"/>
        <end position="589"/>
    </location>
</feature>
<reference evidence="15 16" key="1">
    <citation type="submission" date="2015-01" db="EMBL/GenBank/DDBJ databases">
        <title>Draft Genome Sequences of Four Bacillus thermoamylovorans Strains, Isolated From Food Products.</title>
        <authorList>
            <person name="Krawcyk A.O."/>
            <person name="Berendsen E.M."/>
            <person name="Eijlander R.T."/>
            <person name="de Jong A."/>
            <person name="Wells-Bennik M."/>
            <person name="Kuipers O.P."/>
        </authorList>
    </citation>
    <scope>NUCLEOTIDE SEQUENCE [LARGE SCALE GENOMIC DNA]</scope>
    <source>
        <strain evidence="15 16">B4167</strain>
    </source>
</reference>
<dbReference type="Gene3D" id="3.40.50.620">
    <property type="entry name" value="HUPs"/>
    <property type="match status" value="2"/>
</dbReference>
<dbReference type="InterPro" id="IPR015413">
    <property type="entry name" value="Methionyl/Leucyl_tRNA_Synth"/>
</dbReference>
<dbReference type="PANTHER" id="PTHR43740">
    <property type="entry name" value="LEUCYL-TRNA SYNTHETASE"/>
    <property type="match status" value="1"/>
</dbReference>
<dbReference type="InterPro" id="IPR013155">
    <property type="entry name" value="M/V/L/I-tRNA-synth_anticd-bd"/>
</dbReference>
<dbReference type="SUPFAM" id="SSF50677">
    <property type="entry name" value="ValRS/IleRS/LeuRS editing domain"/>
    <property type="match status" value="1"/>
</dbReference>
<evidence type="ECO:0000256" key="8">
    <source>
        <dbReference type="ARBA" id="ARBA00047469"/>
    </source>
</evidence>
<dbReference type="Gene3D" id="1.10.730.10">
    <property type="entry name" value="Isoleucyl-tRNA Synthetase, Domain 1"/>
    <property type="match status" value="1"/>
</dbReference>
<dbReference type="InterPro" id="IPR002302">
    <property type="entry name" value="Leu-tRNA-ligase"/>
</dbReference>
<dbReference type="Gene3D" id="3.10.20.590">
    <property type="match status" value="1"/>
</dbReference>
<dbReference type="FunFam" id="3.40.50.620:FF:000077">
    <property type="entry name" value="Leucine--tRNA ligase"/>
    <property type="match status" value="1"/>
</dbReference>
<evidence type="ECO:0000259" key="11">
    <source>
        <dbReference type="Pfam" id="PF00133"/>
    </source>
</evidence>
<dbReference type="InterPro" id="IPR009008">
    <property type="entry name" value="Val/Leu/Ile-tRNA-synth_edit"/>
</dbReference>
<keyword evidence="7 9" id="KW-0030">Aminoacyl-tRNA synthetase</keyword>
<sequence length="813" mass="92707">MKKLKEAISVSFNHRQIEKKWQNYWQEHHTFRTTEDKDKPKFFAMGMFPYPSGAGLHVGHPKSFTAVDITARMKRMQGYNVLHPMGWDAFGLPAEQYAIDTGNDPAEFTEKNIQTFKKQLNDLGFSYDWEREVNTTDPNYYKWTQWIFIKLYEKGLAYIDEVPVNWCPALGTVLANEEVIDGKSERGGHPVIRKPMKQWMLKITEYADRLLEDLDELDWSESIKEMQRNWIGRSEGAEINFQIDGHDDTFTVFTTRPDTLFGATYAVLAPEHGLVEKITTAEQKAAVEAYLKEVQTKSDLERTDLAKEKTGVFTGAYAVNPASGEKMPIWIADYVLATYGTGAIMAVPAHDERDYEFAKKFDLPIREVVAGGDIQKEAYTGDGVHVNSGFLDGLNKQDAIAKMIAWVEEKGIGQKKVQYKLRDWLFSRQRYWGEPIPIIHWEDGTMTTVPEEELPLLLPEMKEIKPSGTGESPLANATDWLEVIDPVTGKKGRRETNTMPQWAGSCWYYLRYIDPNNDQFIADPEKLNYWLPVDLYIGGAEHAVLHLLYARFWHKVLYDIGVVPTKEPFQRLVNQGMILGENHEKMSKSKGNVVNPDEIVESHGADTLRLYEMFMGPLEASAPWSTTGLDGSRRFLDRIWRLFVNEDGTLSDKIVDKVGDELEKTYHRTVKKVTEDYEGLRFNTAISQLMVFINEAYKVGEVPRKFAEGFLQLLSPVCPHIAEELWSKLGHHESITFSTWPTFDESKLVDNEIEIVIQVNGKVRAKKMVPVDSSKEQLEELAKADEAIQAQLAGKTIRKVIAVPGKLVNIVAN</sequence>
<evidence type="ECO:0000256" key="6">
    <source>
        <dbReference type="ARBA" id="ARBA00022917"/>
    </source>
</evidence>
<dbReference type="SUPFAM" id="SSF52374">
    <property type="entry name" value="Nucleotidylyl transferase"/>
    <property type="match status" value="1"/>
</dbReference>
<dbReference type="FunFam" id="1.10.730.10:FF:000011">
    <property type="entry name" value="Leucine--tRNA ligase chloroplastic/mitochondrial"/>
    <property type="match status" value="1"/>
</dbReference>
<evidence type="ECO:0000259" key="12">
    <source>
        <dbReference type="Pfam" id="PF08264"/>
    </source>
</evidence>
<comment type="caution">
    <text evidence="15">The sequence shown here is derived from an EMBL/GenBank/DDBJ whole genome shotgun (WGS) entry which is preliminary data.</text>
</comment>
<dbReference type="Gene3D" id="3.90.740.10">
    <property type="entry name" value="Valyl/Leucyl/Isoleucyl-tRNA synthetase, editing domain"/>
    <property type="match status" value="1"/>
</dbReference>
<evidence type="ECO:0000256" key="4">
    <source>
        <dbReference type="ARBA" id="ARBA00022741"/>
    </source>
</evidence>
<name>A0ABD4A606_9BACI</name>
<dbReference type="EMBL" id="JXLU01000095">
    <property type="protein sequence ID" value="KIO72506.1"/>
    <property type="molecule type" value="Genomic_DNA"/>
</dbReference>
<dbReference type="InterPro" id="IPR001412">
    <property type="entry name" value="aa-tRNA-synth_I_CS"/>
</dbReference>
<evidence type="ECO:0000259" key="13">
    <source>
        <dbReference type="Pfam" id="PF09334"/>
    </source>
</evidence>
<dbReference type="HAMAP" id="MF_00049_B">
    <property type="entry name" value="Leu_tRNA_synth_B"/>
    <property type="match status" value="1"/>
</dbReference>
<feature type="domain" description="Methionyl/Valyl/Leucyl/Isoleucyl-tRNA synthetase anticodon-binding" evidence="12">
    <location>
        <begin position="663"/>
        <end position="774"/>
    </location>
</feature>
<evidence type="ECO:0000256" key="10">
    <source>
        <dbReference type="RuleBase" id="RU363035"/>
    </source>
</evidence>
<organism evidence="15 16">
    <name type="scientific">Caldibacillus thermoamylovorans</name>
    <dbReference type="NCBI Taxonomy" id="35841"/>
    <lineage>
        <taxon>Bacteria</taxon>
        <taxon>Bacillati</taxon>
        <taxon>Bacillota</taxon>
        <taxon>Bacilli</taxon>
        <taxon>Bacillales</taxon>
        <taxon>Bacillaceae</taxon>
        <taxon>Caldibacillus</taxon>
    </lineage>
</organism>
<keyword evidence="5 9" id="KW-0067">ATP-binding</keyword>
<gene>
    <name evidence="9" type="primary">leuS</name>
    <name evidence="15" type="ORF">B4167_1196</name>
</gene>
<dbReference type="FunFam" id="3.10.20.590:FF:000001">
    <property type="entry name" value="Leucine--tRNA ligase"/>
    <property type="match status" value="1"/>
</dbReference>
<dbReference type="Pfam" id="PF00133">
    <property type="entry name" value="tRNA-synt_1"/>
    <property type="match status" value="1"/>
</dbReference>
<dbReference type="GO" id="GO:0004823">
    <property type="term" value="F:leucine-tRNA ligase activity"/>
    <property type="evidence" value="ECO:0007669"/>
    <property type="project" value="UniProtKB-UniRule"/>
</dbReference>
<dbReference type="InterPro" id="IPR009080">
    <property type="entry name" value="tRNAsynth_Ia_anticodon-bd"/>
</dbReference>
<dbReference type="Pfam" id="PF08264">
    <property type="entry name" value="Anticodon_1"/>
    <property type="match status" value="1"/>
</dbReference>
<comment type="similarity">
    <text evidence="1 9 10">Belongs to the class-I aminoacyl-tRNA synthetase family.</text>
</comment>
<keyword evidence="6 9" id="KW-0648">Protein biosynthesis</keyword>
<dbReference type="GO" id="GO:0006429">
    <property type="term" value="P:leucyl-tRNA aminoacylation"/>
    <property type="evidence" value="ECO:0007669"/>
    <property type="project" value="UniProtKB-UniRule"/>
</dbReference>
<proteinExistence type="inferred from homology"/>
<evidence type="ECO:0000256" key="3">
    <source>
        <dbReference type="ARBA" id="ARBA00022598"/>
    </source>
</evidence>
<dbReference type="InterPro" id="IPR025709">
    <property type="entry name" value="Leu_tRNA-synth_edit"/>
</dbReference>
<keyword evidence="2 9" id="KW-0963">Cytoplasm</keyword>
<dbReference type="SUPFAM" id="SSF47323">
    <property type="entry name" value="Anticodon-binding domain of a subclass of class I aminoacyl-tRNA synthetases"/>
    <property type="match status" value="1"/>
</dbReference>
<dbReference type="GO" id="GO:0005524">
    <property type="term" value="F:ATP binding"/>
    <property type="evidence" value="ECO:0007669"/>
    <property type="project" value="UniProtKB-UniRule"/>
</dbReference>
<evidence type="ECO:0000259" key="14">
    <source>
        <dbReference type="Pfam" id="PF13603"/>
    </source>
</evidence>
<evidence type="ECO:0000256" key="9">
    <source>
        <dbReference type="HAMAP-Rule" id="MF_00049"/>
    </source>
</evidence>
<evidence type="ECO:0000313" key="15">
    <source>
        <dbReference type="EMBL" id="KIO72506.1"/>
    </source>
</evidence>
<dbReference type="PANTHER" id="PTHR43740:SF2">
    <property type="entry name" value="LEUCINE--TRNA LIGASE, MITOCHONDRIAL"/>
    <property type="match status" value="1"/>
</dbReference>
<evidence type="ECO:0000313" key="16">
    <source>
        <dbReference type="Proteomes" id="UP000032076"/>
    </source>
</evidence>
<dbReference type="Proteomes" id="UP000032076">
    <property type="component" value="Unassembled WGS sequence"/>
</dbReference>
<dbReference type="NCBIfam" id="TIGR00396">
    <property type="entry name" value="leuS_bact"/>
    <property type="match status" value="1"/>
</dbReference>
<feature type="domain" description="Methionyl/Leucyl tRNA synthetase" evidence="13">
    <location>
        <begin position="48"/>
        <end position="179"/>
    </location>
</feature>
<dbReference type="FunFam" id="3.90.740.10:FF:000049">
    <property type="entry name" value="Os01g0120300 protein"/>
    <property type="match status" value="1"/>
</dbReference>